<dbReference type="Proteomes" id="UP000017836">
    <property type="component" value="Unassembled WGS sequence"/>
</dbReference>
<reference evidence="5" key="1">
    <citation type="journal article" date="2013" name="Science">
        <title>The Amborella genome and the evolution of flowering plants.</title>
        <authorList>
            <consortium name="Amborella Genome Project"/>
        </authorList>
    </citation>
    <scope>NUCLEOTIDE SEQUENCE [LARGE SCALE GENOMIC DNA]</scope>
</reference>
<accession>W1NGV2</accession>
<keyword evidence="1 2" id="KW-0129">CBS domain</keyword>
<dbReference type="AlphaFoldDB" id="W1NGV2"/>
<organism evidence="4 5">
    <name type="scientific">Amborella trichopoda</name>
    <dbReference type="NCBI Taxonomy" id="13333"/>
    <lineage>
        <taxon>Eukaryota</taxon>
        <taxon>Viridiplantae</taxon>
        <taxon>Streptophyta</taxon>
        <taxon>Embryophyta</taxon>
        <taxon>Tracheophyta</taxon>
        <taxon>Spermatophyta</taxon>
        <taxon>Magnoliopsida</taxon>
        <taxon>Amborellales</taxon>
        <taxon>Amborellaceae</taxon>
        <taxon>Amborella</taxon>
    </lineage>
</organism>
<dbReference type="InterPro" id="IPR051257">
    <property type="entry name" value="Diverse_CBS-Domain"/>
</dbReference>
<dbReference type="STRING" id="13333.W1NGV2"/>
<dbReference type="EMBL" id="KI397507">
    <property type="protein sequence ID" value="ERM94708.1"/>
    <property type="molecule type" value="Genomic_DNA"/>
</dbReference>
<dbReference type="InterPro" id="IPR046342">
    <property type="entry name" value="CBS_dom_sf"/>
</dbReference>
<evidence type="ECO:0000256" key="1">
    <source>
        <dbReference type="ARBA" id="ARBA00023122"/>
    </source>
</evidence>
<dbReference type="SUPFAM" id="SSF54631">
    <property type="entry name" value="CBS-domain pair"/>
    <property type="match status" value="1"/>
</dbReference>
<dbReference type="eggNOG" id="ENOG502QQ7J">
    <property type="taxonomic scope" value="Eukaryota"/>
</dbReference>
<dbReference type="Gene3D" id="3.10.580.10">
    <property type="entry name" value="CBS-domain"/>
    <property type="match status" value="1"/>
</dbReference>
<keyword evidence="5" id="KW-1185">Reference proteome</keyword>
<evidence type="ECO:0000256" key="2">
    <source>
        <dbReference type="PROSITE-ProRule" id="PRU00703"/>
    </source>
</evidence>
<feature type="domain" description="CBS" evidence="3">
    <location>
        <begin position="86"/>
        <end position="150"/>
    </location>
</feature>
<evidence type="ECO:0000259" key="3">
    <source>
        <dbReference type="PROSITE" id="PS51371"/>
    </source>
</evidence>
<dbReference type="PANTHER" id="PTHR43080:SF2">
    <property type="entry name" value="CBS DOMAIN-CONTAINING PROTEIN"/>
    <property type="match status" value="1"/>
</dbReference>
<dbReference type="HOGENOM" id="CLU_040681_3_0_1"/>
<sequence>MSHTKLSIFKIVKTYHRNRSSDAQSIMQGSIESMRHHGNTLKRAIKEYARAKNPVFRPYSFSYSNSGPSTEENVFVTTTIGDILKAKRKDGNVICHWCTTQDTVYDAINIMTKHNVGSLVVAKPDEYKSITGIITERDYLKKMILQGRSSKFTRVGDIMTDEVDIAMN</sequence>
<gene>
    <name evidence="4" type="ORF">AMTR_s00011p00238620</name>
</gene>
<proteinExistence type="predicted"/>
<dbReference type="PANTHER" id="PTHR43080">
    <property type="entry name" value="CBS DOMAIN-CONTAINING PROTEIN CBSX3, MITOCHONDRIAL"/>
    <property type="match status" value="1"/>
</dbReference>
<protein>
    <recommendedName>
        <fullName evidence="3">CBS domain-containing protein</fullName>
    </recommendedName>
</protein>
<dbReference type="Pfam" id="PF00571">
    <property type="entry name" value="CBS"/>
    <property type="match status" value="1"/>
</dbReference>
<evidence type="ECO:0000313" key="5">
    <source>
        <dbReference type="Proteomes" id="UP000017836"/>
    </source>
</evidence>
<name>W1NGV2_AMBTC</name>
<evidence type="ECO:0000313" key="4">
    <source>
        <dbReference type="EMBL" id="ERM94708.1"/>
    </source>
</evidence>
<dbReference type="Gramene" id="ERM94708">
    <property type="protein sequence ID" value="ERM94708"/>
    <property type="gene ID" value="AMTR_s00011p00238620"/>
</dbReference>
<dbReference type="InterPro" id="IPR000644">
    <property type="entry name" value="CBS_dom"/>
</dbReference>
<dbReference type="PROSITE" id="PS51371">
    <property type="entry name" value="CBS"/>
    <property type="match status" value="1"/>
</dbReference>